<dbReference type="Proteomes" id="UP000252884">
    <property type="component" value="Unassembled WGS sequence"/>
</dbReference>
<protein>
    <submittedName>
        <fullName evidence="8">Multiple sugar transport system ATP-binding protein</fullName>
    </submittedName>
</protein>
<keyword evidence="2" id="KW-1003">Cell membrane</keyword>
<dbReference type="EMBL" id="QPJK01000002">
    <property type="protein sequence ID" value="RCW74500.1"/>
    <property type="molecule type" value="Genomic_DNA"/>
</dbReference>
<dbReference type="PANTHER" id="PTHR43875:SF15">
    <property type="entry name" value="TREHALOSE IMPORT ATP-BINDING PROTEIN SUGC"/>
    <property type="match status" value="1"/>
</dbReference>
<feature type="domain" description="ABC transporter" evidence="7">
    <location>
        <begin position="20"/>
        <end position="254"/>
    </location>
</feature>
<dbReference type="OrthoDB" id="9802264at2"/>
<dbReference type="RefSeq" id="WP_114467588.1">
    <property type="nucleotide sequence ID" value="NZ_QPJK01000002.1"/>
</dbReference>
<evidence type="ECO:0000256" key="3">
    <source>
        <dbReference type="ARBA" id="ARBA00022741"/>
    </source>
</evidence>
<keyword evidence="9" id="KW-1185">Reference proteome</keyword>
<keyword evidence="5" id="KW-1278">Translocase</keyword>
<gene>
    <name evidence="8" type="ORF">DES41_102823</name>
</gene>
<accession>A0A368Y2G9</accession>
<keyword evidence="1" id="KW-0813">Transport</keyword>
<evidence type="ECO:0000256" key="2">
    <source>
        <dbReference type="ARBA" id="ARBA00022475"/>
    </source>
</evidence>
<reference evidence="8 9" key="1">
    <citation type="submission" date="2018-07" db="EMBL/GenBank/DDBJ databases">
        <title>Genomic Encyclopedia of Type Strains, Phase IV (KMG-IV): sequencing the most valuable type-strain genomes for metagenomic binning, comparative biology and taxonomic classification.</title>
        <authorList>
            <person name="Goeker M."/>
        </authorList>
    </citation>
    <scope>NUCLEOTIDE SEQUENCE [LARGE SCALE GENOMIC DNA]</scope>
    <source>
        <strain evidence="8 9">DSM 21634</strain>
    </source>
</reference>
<evidence type="ECO:0000313" key="8">
    <source>
        <dbReference type="EMBL" id="RCW74500.1"/>
    </source>
</evidence>
<dbReference type="Gene3D" id="3.40.50.300">
    <property type="entry name" value="P-loop containing nucleotide triphosphate hydrolases"/>
    <property type="match status" value="1"/>
</dbReference>
<keyword evidence="8" id="KW-0762">Sugar transport</keyword>
<dbReference type="InterPro" id="IPR027417">
    <property type="entry name" value="P-loop_NTPase"/>
</dbReference>
<dbReference type="InterPro" id="IPR012340">
    <property type="entry name" value="NA-bd_OB-fold"/>
</dbReference>
<evidence type="ECO:0000256" key="5">
    <source>
        <dbReference type="ARBA" id="ARBA00022967"/>
    </source>
</evidence>
<dbReference type="PROSITE" id="PS50893">
    <property type="entry name" value="ABC_TRANSPORTER_2"/>
    <property type="match status" value="1"/>
</dbReference>
<dbReference type="InterPro" id="IPR017871">
    <property type="entry name" value="ABC_transporter-like_CS"/>
</dbReference>
<dbReference type="SMART" id="SM00382">
    <property type="entry name" value="AAA"/>
    <property type="match status" value="1"/>
</dbReference>
<comment type="caution">
    <text evidence="8">The sequence shown here is derived from an EMBL/GenBank/DDBJ whole genome shotgun (WGS) entry which is preliminary data.</text>
</comment>
<evidence type="ECO:0000313" key="9">
    <source>
        <dbReference type="Proteomes" id="UP000252884"/>
    </source>
</evidence>
<organism evidence="8 9">
    <name type="scientific">Pseudorhodoferax soli</name>
    <dbReference type="NCBI Taxonomy" id="545864"/>
    <lineage>
        <taxon>Bacteria</taxon>
        <taxon>Pseudomonadati</taxon>
        <taxon>Pseudomonadota</taxon>
        <taxon>Betaproteobacteria</taxon>
        <taxon>Burkholderiales</taxon>
        <taxon>Comamonadaceae</taxon>
    </lineage>
</organism>
<dbReference type="GO" id="GO:0016887">
    <property type="term" value="F:ATP hydrolysis activity"/>
    <property type="evidence" value="ECO:0007669"/>
    <property type="project" value="InterPro"/>
</dbReference>
<dbReference type="AlphaFoldDB" id="A0A368Y2G9"/>
<name>A0A368Y2G9_9BURK</name>
<dbReference type="Pfam" id="PF00005">
    <property type="entry name" value="ABC_tran"/>
    <property type="match status" value="1"/>
</dbReference>
<dbReference type="Gene3D" id="2.40.50.140">
    <property type="entry name" value="Nucleic acid-binding proteins"/>
    <property type="match status" value="1"/>
</dbReference>
<keyword evidence="3" id="KW-0547">Nucleotide-binding</keyword>
<dbReference type="InterPro" id="IPR015853">
    <property type="entry name" value="ABC_transpr_FbpC"/>
</dbReference>
<dbReference type="InterPro" id="IPR047641">
    <property type="entry name" value="ABC_transpr_MalK/UgpC-like"/>
</dbReference>
<dbReference type="Gene3D" id="2.40.50.100">
    <property type="match status" value="1"/>
</dbReference>
<evidence type="ECO:0000259" key="7">
    <source>
        <dbReference type="PROSITE" id="PS50893"/>
    </source>
</evidence>
<dbReference type="InterPro" id="IPR003439">
    <property type="entry name" value="ABC_transporter-like_ATP-bd"/>
</dbReference>
<evidence type="ECO:0000256" key="4">
    <source>
        <dbReference type="ARBA" id="ARBA00022840"/>
    </source>
</evidence>
<dbReference type="GO" id="GO:0015408">
    <property type="term" value="F:ABC-type ferric iron transporter activity"/>
    <property type="evidence" value="ECO:0007669"/>
    <property type="project" value="InterPro"/>
</dbReference>
<dbReference type="SUPFAM" id="SSF52540">
    <property type="entry name" value="P-loop containing nucleoside triphosphate hydrolases"/>
    <property type="match status" value="1"/>
</dbReference>
<dbReference type="Pfam" id="PF08402">
    <property type="entry name" value="TOBE_2"/>
    <property type="match status" value="1"/>
</dbReference>
<dbReference type="SUPFAM" id="SSF50331">
    <property type="entry name" value="MOP-like"/>
    <property type="match status" value="1"/>
</dbReference>
<dbReference type="InterPro" id="IPR008995">
    <property type="entry name" value="Mo/tungstate-bd_C_term_dom"/>
</dbReference>
<sequence>MLSALLERGPALQMAEAGALRIEALGKRFGALQALDGVDLAVQEGEVFGITGPSGAGKSTLARLISGLDRPDSGTLTVGGRPFGTLPPQARRVAHMFESYALYPTLSVARNVASPLEAPGHAGRWSAAQQKKRIDEVLELAEIAHLRERLPSQLSGGQKQRVALCRALVQDPSVFVLDEPIGHLDAKLRHTLRGEIRRRQNRLRQPTLWLTPDGVEAMAVSDRMAVLIGGRIQQVGTPDEVFARPANVQVARLIGDPATNVLPVTLSLGEPCALTVDGALPQPISTALGERLALHARGGRLLLGLRPSELALRPPGTGPLAGEDCLDATVYAVEPLGKHSIVSVQVGTQRLRVKVPGRADWRAQQPVRIALRGERLLVFDADSGALCT</sequence>
<dbReference type="PANTHER" id="PTHR43875">
    <property type="entry name" value="MALTODEXTRIN IMPORT ATP-BINDING PROTEIN MSMX"/>
    <property type="match status" value="1"/>
</dbReference>
<dbReference type="InterPro" id="IPR003593">
    <property type="entry name" value="AAA+_ATPase"/>
</dbReference>
<keyword evidence="4 8" id="KW-0067">ATP-binding</keyword>
<dbReference type="PROSITE" id="PS00211">
    <property type="entry name" value="ABC_TRANSPORTER_1"/>
    <property type="match status" value="1"/>
</dbReference>
<dbReference type="InterPro" id="IPR013611">
    <property type="entry name" value="Transp-assoc_OB_typ2"/>
</dbReference>
<keyword evidence="6" id="KW-0472">Membrane</keyword>
<dbReference type="GO" id="GO:0055052">
    <property type="term" value="C:ATP-binding cassette (ABC) transporter complex, substrate-binding subunit-containing"/>
    <property type="evidence" value="ECO:0007669"/>
    <property type="project" value="TreeGrafter"/>
</dbReference>
<dbReference type="GO" id="GO:0005524">
    <property type="term" value="F:ATP binding"/>
    <property type="evidence" value="ECO:0007669"/>
    <property type="project" value="UniProtKB-KW"/>
</dbReference>
<proteinExistence type="predicted"/>
<evidence type="ECO:0000256" key="6">
    <source>
        <dbReference type="ARBA" id="ARBA00023136"/>
    </source>
</evidence>
<evidence type="ECO:0000256" key="1">
    <source>
        <dbReference type="ARBA" id="ARBA00022448"/>
    </source>
</evidence>
<dbReference type="CDD" id="cd03259">
    <property type="entry name" value="ABC_Carb_Solutes_like"/>
    <property type="match status" value="1"/>
</dbReference>